<dbReference type="InterPro" id="IPR032675">
    <property type="entry name" value="LRR_dom_sf"/>
</dbReference>
<dbReference type="SUPFAM" id="SSF52058">
    <property type="entry name" value="L domain-like"/>
    <property type="match status" value="2"/>
</dbReference>
<dbReference type="Gene3D" id="1.10.8.430">
    <property type="entry name" value="Helical domain of apoptotic protease-activating factors"/>
    <property type="match status" value="1"/>
</dbReference>
<dbReference type="PANTHER" id="PTHR36766:SF40">
    <property type="entry name" value="DISEASE RESISTANCE PROTEIN RGA3"/>
    <property type="match status" value="1"/>
</dbReference>
<gene>
    <name evidence="12" type="ORF">Taro_013563</name>
</gene>
<dbReference type="PRINTS" id="PR00364">
    <property type="entry name" value="DISEASERSIST"/>
</dbReference>
<dbReference type="InterPro" id="IPR056789">
    <property type="entry name" value="LRR_R13L1-DRL21"/>
</dbReference>
<protein>
    <recommendedName>
        <fullName evidence="14">Disease resistance RPP13-like protein 1</fullName>
    </recommendedName>
</protein>
<sequence length="1309" mass="148231">MAKSITSVAAGALEELAAHLGRLHPATTNIRVGSIRQGLERLSRMLVRIRATLDDAEEMEIRDASVRLWLRELEGVAGDAEDVLDELPCEASRLRAMEDHGFHPRGAAEDGADGPFKRLWNTVRYASGSSSAAGSHEFLAFLDDVERRIEEINSRFDEIIKDRAALQFEESHGQRHAGMPARRPTSCLVEKSGIFGREKDLEAINSFLSDAETSGNNNISVMAIVGMGGLGKTTLAQAAYSDASDGLDGKHFDVKLWVYVSENFDLVRLTRSLIESSTLTPCHLAELNPLHTKLKQELDEKKFLLVLDDVWEDENFSSCWDTLTAPLLYGRKGSKIIITTRSEKIAKMTRATLTYHLPVLQEEHCRELFRRWAFEGRNLDSLPNLKDIGDKISKKCKGLPLAAKTLAGLLSSEDDEEVWNRILQCDIWDIDEETGIMSILRLSYQHLPAHLKRCLRYCSVFPKGYEFDMDHLVWMWMAQGYVQAKGELQMEDIGKKYFDDLLRRSFFHCSRETFLMHDFIHDLARSVSGDECCSVEGDKFHSIQVDVRHMSVVCCSDPSSIASAGHHYGTGTLRSLLFFRCYVMGICLMKPLDDLFNQMKHLRVLDLSCTDLQSLPTSIGCLKHLRYLGLRSNRMIRQLPESVGSLHHLQTIDLESSGIQFLPNSISNLLNLRHIICKDGLQYPVGIGRLINLQTMAGFIVSSGHDYAKLGELKHINNVRSLRISGIANLTDVDEAKEACLEKKNQLQSLDLSWSGHSSITDQVLESLKPNPKLEWLCISCFNGRSPPSWLGHPSFSKLTTLKLIGSKCWSSLPPLGQLPSLKCLYISTIKGVEYIDDEFFSGGFPRLETLTFKYMSNWKSWRGAQNGECRQLRKLTIDSCDNLISLSINNLHSLQDLEIIECGRLQFSNDYRLPSTLQVLHIRMGRMYNNVVLRDVYTVQEAIDTRINLWQRLLTLELVWDYQAGHRSFKREEPEEVLKNLQPHNNLNKLVIEGFVGSRFPTWLGDPSFTNLVHVKLINCSHCEVLPQLGQLPALMELYISGANMLRCIGKEFFYSNCSTYGRQAFTSLRKLEFNDMPSWEGWVEMEDDCLPCLHELILRHCPVLKALPRLPTSLREMEVENCDVIILPHSLDHITSLCTLRISQMPKLKNLPGLPWSLRKLVLERLPVLADLLPPQCLRDLVLQSCNEAMLVASLPHLTLLTSLHISDLPNLETIPLHNLGVLQELHVSNCPKLKKLDCTYFSSALLEYIEGLQALKSLERLSVSDCPMLHFTADEKPPSILESMVIINCSRAQAWQRRHWSKSQSG</sequence>
<dbReference type="Gene3D" id="3.40.50.300">
    <property type="entry name" value="P-loop containing nucleotide triphosphate hydrolases"/>
    <property type="match status" value="1"/>
</dbReference>
<name>A0A843UBZ9_COLES</name>
<evidence type="ECO:0000259" key="7">
    <source>
        <dbReference type="Pfam" id="PF00931"/>
    </source>
</evidence>
<dbReference type="Gene3D" id="3.80.10.10">
    <property type="entry name" value="Ribonuclease Inhibitor"/>
    <property type="match status" value="4"/>
</dbReference>
<feature type="domain" description="Disease resistance N-terminal" evidence="8">
    <location>
        <begin position="31"/>
        <end position="96"/>
    </location>
</feature>
<dbReference type="GO" id="GO:0005524">
    <property type="term" value="F:ATP binding"/>
    <property type="evidence" value="ECO:0007669"/>
    <property type="project" value="UniProtKB-KW"/>
</dbReference>
<dbReference type="GO" id="GO:0042742">
    <property type="term" value="P:defense response to bacterium"/>
    <property type="evidence" value="ECO:0007669"/>
    <property type="project" value="UniProtKB-ARBA"/>
</dbReference>
<keyword evidence="13" id="KW-1185">Reference proteome</keyword>
<dbReference type="Pfam" id="PF18052">
    <property type="entry name" value="Rx_N"/>
    <property type="match status" value="1"/>
</dbReference>
<dbReference type="OrthoDB" id="754651at2759"/>
<feature type="domain" description="Disease resistance R13L4/SHOC-2-like LRR" evidence="10">
    <location>
        <begin position="573"/>
        <end position="858"/>
    </location>
</feature>
<evidence type="ECO:0008006" key="14">
    <source>
        <dbReference type="Google" id="ProtNLM"/>
    </source>
</evidence>
<evidence type="ECO:0000259" key="8">
    <source>
        <dbReference type="Pfam" id="PF18052"/>
    </source>
</evidence>
<keyword evidence="6" id="KW-0067">ATP-binding</keyword>
<keyword evidence="5" id="KW-0611">Plant defense</keyword>
<dbReference type="EMBL" id="NMUH01000546">
    <property type="protein sequence ID" value="MQL81108.1"/>
    <property type="molecule type" value="Genomic_DNA"/>
</dbReference>
<keyword evidence="3" id="KW-0677">Repeat</keyword>
<evidence type="ECO:0000256" key="3">
    <source>
        <dbReference type="ARBA" id="ARBA00022737"/>
    </source>
</evidence>
<keyword evidence="2" id="KW-0433">Leucine-rich repeat</keyword>
<dbReference type="FunFam" id="1.10.10.10:FF:000322">
    <property type="entry name" value="Probable disease resistance protein At1g63360"/>
    <property type="match status" value="1"/>
</dbReference>
<dbReference type="InterPro" id="IPR042197">
    <property type="entry name" value="Apaf_helical"/>
</dbReference>
<evidence type="ECO:0000259" key="10">
    <source>
        <dbReference type="Pfam" id="PF23598"/>
    </source>
</evidence>
<evidence type="ECO:0000256" key="6">
    <source>
        <dbReference type="ARBA" id="ARBA00022840"/>
    </source>
</evidence>
<dbReference type="InterPro" id="IPR002182">
    <property type="entry name" value="NB-ARC"/>
</dbReference>
<dbReference type="Gene3D" id="1.20.5.4130">
    <property type="match status" value="1"/>
</dbReference>
<dbReference type="InterPro" id="IPR055414">
    <property type="entry name" value="LRR_R13L4/SHOC2-like"/>
</dbReference>
<dbReference type="Pfam" id="PF00931">
    <property type="entry name" value="NB-ARC"/>
    <property type="match status" value="1"/>
</dbReference>
<dbReference type="Gene3D" id="1.10.10.10">
    <property type="entry name" value="Winged helix-like DNA-binding domain superfamily/Winged helix DNA-binding domain"/>
    <property type="match status" value="1"/>
</dbReference>
<feature type="domain" description="R13L1/DRL21-like LRR repeat region" evidence="11">
    <location>
        <begin position="934"/>
        <end position="1042"/>
    </location>
</feature>
<comment type="caution">
    <text evidence="12">The sequence shown here is derived from an EMBL/GenBank/DDBJ whole genome shotgun (WGS) entry which is preliminary data.</text>
</comment>
<evidence type="ECO:0000313" key="13">
    <source>
        <dbReference type="Proteomes" id="UP000652761"/>
    </source>
</evidence>
<dbReference type="Pfam" id="PF25019">
    <property type="entry name" value="LRR_R13L1-DRL21"/>
    <property type="match status" value="1"/>
</dbReference>
<comment type="similarity">
    <text evidence="1">Belongs to the disease resistance NB-LRR family.</text>
</comment>
<dbReference type="InterPro" id="IPR027417">
    <property type="entry name" value="P-loop_NTPase"/>
</dbReference>
<dbReference type="InterPro" id="IPR058922">
    <property type="entry name" value="WHD_DRP"/>
</dbReference>
<dbReference type="PANTHER" id="PTHR36766">
    <property type="entry name" value="PLANT BROAD-SPECTRUM MILDEW RESISTANCE PROTEIN RPW8"/>
    <property type="match status" value="1"/>
</dbReference>
<dbReference type="GO" id="GO:0043531">
    <property type="term" value="F:ADP binding"/>
    <property type="evidence" value="ECO:0007669"/>
    <property type="project" value="InterPro"/>
</dbReference>
<evidence type="ECO:0000256" key="2">
    <source>
        <dbReference type="ARBA" id="ARBA00022614"/>
    </source>
</evidence>
<evidence type="ECO:0000256" key="5">
    <source>
        <dbReference type="ARBA" id="ARBA00022821"/>
    </source>
</evidence>
<organism evidence="12 13">
    <name type="scientific">Colocasia esculenta</name>
    <name type="common">Wild taro</name>
    <name type="synonym">Arum esculentum</name>
    <dbReference type="NCBI Taxonomy" id="4460"/>
    <lineage>
        <taxon>Eukaryota</taxon>
        <taxon>Viridiplantae</taxon>
        <taxon>Streptophyta</taxon>
        <taxon>Embryophyta</taxon>
        <taxon>Tracheophyta</taxon>
        <taxon>Spermatophyta</taxon>
        <taxon>Magnoliopsida</taxon>
        <taxon>Liliopsida</taxon>
        <taxon>Araceae</taxon>
        <taxon>Aroideae</taxon>
        <taxon>Colocasieae</taxon>
        <taxon>Colocasia</taxon>
    </lineage>
</organism>
<feature type="domain" description="NB-ARC" evidence="7">
    <location>
        <begin position="198"/>
        <end position="376"/>
    </location>
</feature>
<evidence type="ECO:0000259" key="11">
    <source>
        <dbReference type="Pfam" id="PF25019"/>
    </source>
</evidence>
<evidence type="ECO:0000259" key="9">
    <source>
        <dbReference type="Pfam" id="PF23559"/>
    </source>
</evidence>
<evidence type="ECO:0000256" key="1">
    <source>
        <dbReference type="ARBA" id="ARBA00008894"/>
    </source>
</evidence>
<dbReference type="Pfam" id="PF23559">
    <property type="entry name" value="WHD_DRP"/>
    <property type="match status" value="1"/>
</dbReference>
<dbReference type="SUPFAM" id="SSF52540">
    <property type="entry name" value="P-loop containing nucleoside triphosphate hydrolases"/>
    <property type="match status" value="1"/>
</dbReference>
<feature type="domain" description="Disease resistance protein winged helix" evidence="9">
    <location>
        <begin position="460"/>
        <end position="524"/>
    </location>
</feature>
<evidence type="ECO:0000313" key="12">
    <source>
        <dbReference type="EMBL" id="MQL81108.1"/>
    </source>
</evidence>
<reference evidence="12" key="1">
    <citation type="submission" date="2017-07" db="EMBL/GenBank/DDBJ databases">
        <title>Taro Niue Genome Assembly and Annotation.</title>
        <authorList>
            <person name="Atibalentja N."/>
            <person name="Keating K."/>
            <person name="Fields C.J."/>
        </authorList>
    </citation>
    <scope>NUCLEOTIDE SEQUENCE</scope>
    <source>
        <strain evidence="12">Niue_2</strain>
        <tissue evidence="12">Leaf</tissue>
    </source>
</reference>
<keyword evidence="4" id="KW-0547">Nucleotide-binding</keyword>
<dbReference type="GO" id="GO:0009626">
    <property type="term" value="P:plant-type hypersensitive response"/>
    <property type="evidence" value="ECO:0007669"/>
    <property type="project" value="UniProtKB-ARBA"/>
</dbReference>
<proteinExistence type="inferred from homology"/>
<dbReference type="GO" id="GO:0002758">
    <property type="term" value="P:innate immune response-activating signaling pathway"/>
    <property type="evidence" value="ECO:0007669"/>
    <property type="project" value="UniProtKB-ARBA"/>
</dbReference>
<dbReference type="InterPro" id="IPR041118">
    <property type="entry name" value="Rx_N"/>
</dbReference>
<accession>A0A843UBZ9</accession>
<dbReference type="Proteomes" id="UP000652761">
    <property type="component" value="Unassembled WGS sequence"/>
</dbReference>
<dbReference type="Pfam" id="PF23598">
    <property type="entry name" value="LRR_14"/>
    <property type="match status" value="1"/>
</dbReference>
<dbReference type="InterPro" id="IPR036388">
    <property type="entry name" value="WH-like_DNA-bd_sf"/>
</dbReference>
<evidence type="ECO:0000256" key="4">
    <source>
        <dbReference type="ARBA" id="ARBA00022741"/>
    </source>
</evidence>